<evidence type="ECO:0000259" key="6">
    <source>
        <dbReference type="PROSITE" id="PS50893"/>
    </source>
</evidence>
<evidence type="ECO:0000256" key="4">
    <source>
        <dbReference type="ARBA" id="ARBA00023136"/>
    </source>
</evidence>
<dbReference type="PANTHER" id="PTHR19229">
    <property type="entry name" value="ATP-BINDING CASSETTE TRANSPORTER SUBFAMILY A ABCA"/>
    <property type="match status" value="1"/>
</dbReference>
<dbReference type="PROSITE" id="PS50893">
    <property type="entry name" value="ABC_TRANSPORTER_2"/>
    <property type="match status" value="1"/>
</dbReference>
<keyword evidence="2 5" id="KW-0812">Transmembrane</keyword>
<dbReference type="GO" id="GO:0016020">
    <property type="term" value="C:membrane"/>
    <property type="evidence" value="ECO:0007669"/>
    <property type="project" value="UniProtKB-SubCell"/>
</dbReference>
<dbReference type="InterPro" id="IPR013525">
    <property type="entry name" value="ABC2_TM"/>
</dbReference>
<evidence type="ECO:0000256" key="1">
    <source>
        <dbReference type="ARBA" id="ARBA00004141"/>
    </source>
</evidence>
<feature type="transmembrane region" description="Helical" evidence="5">
    <location>
        <begin position="50"/>
        <end position="71"/>
    </location>
</feature>
<comment type="caution">
    <text evidence="7">The sequence shown here is derived from an EMBL/GenBank/DDBJ whole genome shotgun (WGS) entry which is preliminary data.</text>
</comment>
<accession>A0ABD2X139</accession>
<evidence type="ECO:0000256" key="5">
    <source>
        <dbReference type="SAM" id="Phobius"/>
    </source>
</evidence>
<dbReference type="Gene3D" id="3.40.50.300">
    <property type="entry name" value="P-loop containing nucleotide triphosphate hydrolases"/>
    <property type="match status" value="1"/>
</dbReference>
<dbReference type="Proteomes" id="UP001627154">
    <property type="component" value="Unassembled WGS sequence"/>
</dbReference>
<dbReference type="InterPro" id="IPR003439">
    <property type="entry name" value="ABC_transporter-like_ATP-bd"/>
</dbReference>
<feature type="transmembrane region" description="Helical" evidence="5">
    <location>
        <begin position="92"/>
        <end position="120"/>
    </location>
</feature>
<evidence type="ECO:0000313" key="7">
    <source>
        <dbReference type="EMBL" id="KAL3399099.1"/>
    </source>
</evidence>
<protein>
    <recommendedName>
        <fullName evidence="6">ABC transporter domain-containing protein</fullName>
    </recommendedName>
</protein>
<sequence length="360" mass="40623">MTFSLPISINLVSNAILKGLINDSYSIKIAGQQLSTYDDFVYTDSTEQNALTVAIMFSFLSFSALTLFVLHPSREQALGLKHMQRMTGVSGFAYWFTIFIFDLFVFMLVVIVLLGSLLILDYTLNFDLYHLSEVGNNKKNMQKSLQEFKLDPITIQEYSSNLKKANEKAFLVANLGKKFNNNFSIKDINFEVDRNESFGIIGNNEAGKSAICNLISGKEVANSGTMFVDEINFRWSKREFFSKLAYCPQNNAHIDSLNAHDHLRLFARLRGIPENNIDAEVKKCIEKLNLSLCANQPSGTYSNDNQKRLNLAMALIGSPKVILFDEPTTNVEPETKNFIWNVIKACKTNGQTILLTSKRL</sequence>
<comment type="subcellular location">
    <subcellularLocation>
        <location evidence="1">Membrane</location>
        <topology evidence="1">Multi-pass membrane protein</topology>
    </subcellularLocation>
</comment>
<dbReference type="InterPro" id="IPR027417">
    <property type="entry name" value="P-loop_NTPase"/>
</dbReference>
<dbReference type="Pfam" id="PF12698">
    <property type="entry name" value="ABC2_membrane_3"/>
    <property type="match status" value="1"/>
</dbReference>
<keyword evidence="4 5" id="KW-0472">Membrane</keyword>
<evidence type="ECO:0000313" key="8">
    <source>
        <dbReference type="Proteomes" id="UP001627154"/>
    </source>
</evidence>
<feature type="domain" description="ABC transporter" evidence="6">
    <location>
        <begin position="170"/>
        <end position="360"/>
    </location>
</feature>
<dbReference type="AlphaFoldDB" id="A0ABD2X139"/>
<dbReference type="Pfam" id="PF00005">
    <property type="entry name" value="ABC_tran"/>
    <property type="match status" value="1"/>
</dbReference>
<organism evidence="7 8">
    <name type="scientific">Trichogramma kaykai</name>
    <dbReference type="NCBI Taxonomy" id="54128"/>
    <lineage>
        <taxon>Eukaryota</taxon>
        <taxon>Metazoa</taxon>
        <taxon>Ecdysozoa</taxon>
        <taxon>Arthropoda</taxon>
        <taxon>Hexapoda</taxon>
        <taxon>Insecta</taxon>
        <taxon>Pterygota</taxon>
        <taxon>Neoptera</taxon>
        <taxon>Endopterygota</taxon>
        <taxon>Hymenoptera</taxon>
        <taxon>Apocrita</taxon>
        <taxon>Proctotrupomorpha</taxon>
        <taxon>Chalcidoidea</taxon>
        <taxon>Trichogrammatidae</taxon>
        <taxon>Trichogramma</taxon>
    </lineage>
</organism>
<dbReference type="EMBL" id="JBJJXI010000058">
    <property type="protein sequence ID" value="KAL3399099.1"/>
    <property type="molecule type" value="Genomic_DNA"/>
</dbReference>
<dbReference type="SUPFAM" id="SSF52540">
    <property type="entry name" value="P-loop containing nucleoside triphosphate hydrolases"/>
    <property type="match status" value="1"/>
</dbReference>
<evidence type="ECO:0000256" key="2">
    <source>
        <dbReference type="ARBA" id="ARBA00022692"/>
    </source>
</evidence>
<evidence type="ECO:0000256" key="3">
    <source>
        <dbReference type="ARBA" id="ARBA00022989"/>
    </source>
</evidence>
<dbReference type="PANTHER" id="PTHR19229:SF250">
    <property type="entry name" value="ABC TRANSPORTER DOMAIN-CONTAINING PROTEIN-RELATED"/>
    <property type="match status" value="1"/>
</dbReference>
<reference evidence="7 8" key="1">
    <citation type="journal article" date="2024" name="bioRxiv">
        <title>A reference genome for Trichogramma kaykai: A tiny desert-dwelling parasitoid wasp with competing sex-ratio distorters.</title>
        <authorList>
            <person name="Culotta J."/>
            <person name="Lindsey A.R."/>
        </authorList>
    </citation>
    <scope>NUCLEOTIDE SEQUENCE [LARGE SCALE GENOMIC DNA]</scope>
    <source>
        <strain evidence="7 8">KSX58</strain>
    </source>
</reference>
<gene>
    <name evidence="7" type="ORF">TKK_007330</name>
</gene>
<keyword evidence="8" id="KW-1185">Reference proteome</keyword>
<proteinExistence type="predicted"/>
<name>A0ABD2X139_9HYME</name>
<keyword evidence="3 5" id="KW-1133">Transmembrane helix</keyword>
<dbReference type="InterPro" id="IPR026082">
    <property type="entry name" value="ABCA"/>
</dbReference>